<dbReference type="InterPro" id="IPR051532">
    <property type="entry name" value="Ester_Hydrolysis_Enzymes"/>
</dbReference>
<dbReference type="PANTHER" id="PTHR30383:SF24">
    <property type="entry name" value="THIOESTERASE 1_PROTEASE 1_LYSOPHOSPHOLIPASE L1"/>
    <property type="match status" value="1"/>
</dbReference>
<dbReference type="CDD" id="cd01822">
    <property type="entry name" value="Lysophospholipase_L1_like"/>
    <property type="match status" value="1"/>
</dbReference>
<sequence>MERLFVLKRRDFILSAAALGSAGTWTAGHAQTAQAAAPRKPVILVLGDSLSAEYGLKRGEGWVPLLEKRLAQQKIPATVVNASISGDTSSGGRARFASLLAQHKPSHVVVELGANDALRGLPLQNTEDNLLQITKAAQAAGAKVLIVGIQVPPNYGGDYTRRFEAVFGKVASTTKAALVPFLLKGVADAPDALALFQADRIHPTAAAQPQLLDNVWPELRKLLAAK</sequence>
<evidence type="ECO:0000259" key="1">
    <source>
        <dbReference type="Pfam" id="PF13472"/>
    </source>
</evidence>
<dbReference type="GO" id="GO:0004622">
    <property type="term" value="F:phosphatidylcholine lysophospholipase activity"/>
    <property type="evidence" value="ECO:0007669"/>
    <property type="project" value="TreeGrafter"/>
</dbReference>
<dbReference type="EMBL" id="CP003911">
    <property type="protein sequence ID" value="AGU49487.1"/>
    <property type="molecule type" value="Genomic_DNA"/>
</dbReference>
<dbReference type="KEGG" id="vpd:VAPA_1c23850"/>
<dbReference type="PATRIC" id="fig|1246301.3.peg.2416"/>
<feature type="domain" description="SGNH hydrolase-type esterase" evidence="1">
    <location>
        <begin position="45"/>
        <end position="207"/>
    </location>
</feature>
<dbReference type="InterPro" id="IPR006311">
    <property type="entry name" value="TAT_signal"/>
</dbReference>
<dbReference type="RefSeq" id="WP_021006991.1">
    <property type="nucleotide sequence ID" value="NC_022247.1"/>
</dbReference>
<dbReference type="SUPFAM" id="SSF52266">
    <property type="entry name" value="SGNH hydrolase"/>
    <property type="match status" value="1"/>
</dbReference>
<keyword evidence="2" id="KW-0378">Hydrolase</keyword>
<organism evidence="2 3">
    <name type="scientific">Variovorax paradoxus B4</name>
    <dbReference type="NCBI Taxonomy" id="1246301"/>
    <lineage>
        <taxon>Bacteria</taxon>
        <taxon>Pseudomonadati</taxon>
        <taxon>Pseudomonadota</taxon>
        <taxon>Betaproteobacteria</taxon>
        <taxon>Burkholderiales</taxon>
        <taxon>Comamonadaceae</taxon>
        <taxon>Variovorax</taxon>
    </lineage>
</organism>
<name>T1X972_VARPD</name>
<protein>
    <submittedName>
        <fullName evidence="2">GDSL-like lipase/acylhydrolase family protein</fullName>
    </submittedName>
</protein>
<dbReference type="HOGENOM" id="CLU_051180_3_1_4"/>
<dbReference type="Proteomes" id="UP000016223">
    <property type="component" value="Chromosome 1"/>
</dbReference>
<dbReference type="PROSITE" id="PS51318">
    <property type="entry name" value="TAT"/>
    <property type="match status" value="1"/>
</dbReference>
<dbReference type="InterPro" id="IPR013830">
    <property type="entry name" value="SGNH_hydro"/>
</dbReference>
<proteinExistence type="predicted"/>
<reference evidence="2 3" key="1">
    <citation type="submission" date="2012-10" db="EMBL/GenBank/DDBJ databases">
        <title>Genome sequence of Variovorax paradoxus B4.</title>
        <authorList>
            <person name="Schuldes J."/>
            <person name="Brandt U."/>
            <person name="Hiessl S."/>
            <person name="Wuebbeler J.H."/>
            <person name="Thuermer A."/>
            <person name="Steinbuechel A."/>
            <person name="Daniel R."/>
        </authorList>
    </citation>
    <scope>NUCLEOTIDE SEQUENCE [LARGE SCALE GENOMIC DNA]</scope>
    <source>
        <strain evidence="2 3">B4</strain>
    </source>
</reference>
<dbReference type="Pfam" id="PF13472">
    <property type="entry name" value="Lipase_GDSL_2"/>
    <property type="match status" value="1"/>
</dbReference>
<dbReference type="PANTHER" id="PTHR30383">
    <property type="entry name" value="THIOESTERASE 1/PROTEASE 1/LYSOPHOSPHOLIPASE L1"/>
    <property type="match status" value="1"/>
</dbReference>
<dbReference type="AlphaFoldDB" id="T1X972"/>
<evidence type="ECO:0000313" key="3">
    <source>
        <dbReference type="Proteomes" id="UP000016223"/>
    </source>
</evidence>
<dbReference type="Gene3D" id="3.40.50.1110">
    <property type="entry name" value="SGNH hydrolase"/>
    <property type="match status" value="1"/>
</dbReference>
<gene>
    <name evidence="2" type="ORF">VAPA_1c23850</name>
</gene>
<evidence type="ECO:0000313" key="2">
    <source>
        <dbReference type="EMBL" id="AGU49487.1"/>
    </source>
</evidence>
<dbReference type="InterPro" id="IPR036514">
    <property type="entry name" value="SGNH_hydro_sf"/>
</dbReference>
<accession>T1X972</accession>